<evidence type="ECO:0000256" key="1">
    <source>
        <dbReference type="SAM" id="SignalP"/>
    </source>
</evidence>
<feature type="signal peptide" evidence="1">
    <location>
        <begin position="1"/>
        <end position="37"/>
    </location>
</feature>
<dbReference type="HOGENOM" id="CLU_689137_0_0_1"/>
<proteinExistence type="predicted"/>
<accession>E3LBF0</accession>
<evidence type="ECO:0000313" key="2">
    <source>
        <dbReference type="EMBL" id="EFP93875.2"/>
    </source>
</evidence>
<protein>
    <submittedName>
        <fullName evidence="2">Uncharacterized protein</fullName>
    </submittedName>
</protein>
<dbReference type="KEGG" id="pgr:PGTG_19914"/>
<dbReference type="AlphaFoldDB" id="E3LBF0"/>
<dbReference type="RefSeq" id="XP_003338294.2">
    <property type="nucleotide sequence ID" value="XM_003338246.2"/>
</dbReference>
<dbReference type="OrthoDB" id="2496893at2759"/>
<dbReference type="InParanoid" id="E3LBF0"/>
<organism evidence="2 3">
    <name type="scientific">Puccinia graminis f. sp. tritici (strain CRL 75-36-700-3 / race SCCL)</name>
    <name type="common">Black stem rust fungus</name>
    <dbReference type="NCBI Taxonomy" id="418459"/>
    <lineage>
        <taxon>Eukaryota</taxon>
        <taxon>Fungi</taxon>
        <taxon>Dikarya</taxon>
        <taxon>Basidiomycota</taxon>
        <taxon>Pucciniomycotina</taxon>
        <taxon>Pucciniomycetes</taxon>
        <taxon>Pucciniales</taxon>
        <taxon>Pucciniaceae</taxon>
        <taxon>Puccinia</taxon>
    </lineage>
</organism>
<sequence length="401" mass="46689">MAPRSSLNSSRPTTSFSKFHLWLIVWLTCWLIEDVASYLDPESVPPWLAWDQTMRESDYNCDILDFASSSWPDLDHIMPYSDHHEHPLLLQPAKRQRESNEPEEAEAPKRKMFRSFTYDRSLPFVTYDAQRPSEPEEAVIFDAIKSLRKTDGSMFIDEAQGEYRMLKIEQEKIREFLSMAVHRGQNTAGDYVIGNIRPSEVSVEVFTKFQRDRRRESLREFYSRAVQPGKFKTQYINRVIPDFEDFIKESRSRITSKYSGKQEIYLLNELHQVLNTLPLYLFHADLINVLIPVSAEENSTLRSQRQVAGKQFFQDVFGHIETYDGTLKKGGLAGQDLSRQSEHPSFVWNIVGHWIRSSRSSLASRVLFGPEKGQQNLLLTFKQLFNEILTCFVEQIPHEAH</sequence>
<dbReference type="VEuPathDB" id="FungiDB:PGTG_19914"/>
<feature type="chain" id="PRO_5003172561" evidence="1">
    <location>
        <begin position="38"/>
        <end position="401"/>
    </location>
</feature>
<dbReference type="EMBL" id="DS178414">
    <property type="protein sequence ID" value="EFP93875.2"/>
    <property type="molecule type" value="Genomic_DNA"/>
</dbReference>
<evidence type="ECO:0000313" key="3">
    <source>
        <dbReference type="Proteomes" id="UP000008783"/>
    </source>
</evidence>
<reference evidence="3" key="2">
    <citation type="journal article" date="2011" name="Proc. Natl. Acad. Sci. U.S.A.">
        <title>Obligate biotrophy features unraveled by the genomic analysis of rust fungi.</title>
        <authorList>
            <person name="Duplessis S."/>
            <person name="Cuomo C.A."/>
            <person name="Lin Y.-C."/>
            <person name="Aerts A."/>
            <person name="Tisserant E."/>
            <person name="Veneault-Fourrey C."/>
            <person name="Joly D.L."/>
            <person name="Hacquard S."/>
            <person name="Amselem J."/>
            <person name="Cantarel B.L."/>
            <person name="Chiu R."/>
            <person name="Coutinho P.M."/>
            <person name="Feau N."/>
            <person name="Field M."/>
            <person name="Frey P."/>
            <person name="Gelhaye E."/>
            <person name="Goldberg J."/>
            <person name="Grabherr M.G."/>
            <person name="Kodira C.D."/>
            <person name="Kohler A."/>
            <person name="Kuees U."/>
            <person name="Lindquist E.A."/>
            <person name="Lucas S.M."/>
            <person name="Mago R."/>
            <person name="Mauceli E."/>
            <person name="Morin E."/>
            <person name="Murat C."/>
            <person name="Pangilinan J.L."/>
            <person name="Park R."/>
            <person name="Pearson M."/>
            <person name="Quesneville H."/>
            <person name="Rouhier N."/>
            <person name="Sakthikumar S."/>
            <person name="Salamov A.A."/>
            <person name="Schmutz J."/>
            <person name="Selles B."/>
            <person name="Shapiro H."/>
            <person name="Tanguay P."/>
            <person name="Tuskan G.A."/>
            <person name="Henrissat B."/>
            <person name="Van de Peer Y."/>
            <person name="Rouze P."/>
            <person name="Ellis J.G."/>
            <person name="Dodds P.N."/>
            <person name="Schein J.E."/>
            <person name="Zhong S."/>
            <person name="Hamelin R.C."/>
            <person name="Grigoriev I.V."/>
            <person name="Szabo L.J."/>
            <person name="Martin F."/>
        </authorList>
    </citation>
    <scope>NUCLEOTIDE SEQUENCE [LARGE SCALE GENOMIC DNA]</scope>
    <source>
        <strain evidence="3">CRL 75-36-700-3 / race SCCL</strain>
    </source>
</reference>
<gene>
    <name evidence="2" type="ORF">PGTG_19914</name>
</gene>
<keyword evidence="1" id="KW-0732">Signal</keyword>
<dbReference type="Proteomes" id="UP000008783">
    <property type="component" value="Unassembled WGS sequence"/>
</dbReference>
<dbReference type="GeneID" id="10535406"/>
<name>E3LBF0_PUCGT</name>
<keyword evidence="3" id="KW-1185">Reference proteome</keyword>
<reference key="1">
    <citation type="submission" date="2007-01" db="EMBL/GenBank/DDBJ databases">
        <title>The Genome Sequence of Puccinia graminis f. sp. tritici Strain CRL 75-36-700-3.</title>
        <authorList>
            <consortium name="The Broad Institute Genome Sequencing Platform"/>
            <person name="Birren B."/>
            <person name="Lander E."/>
            <person name="Galagan J."/>
            <person name="Nusbaum C."/>
            <person name="Devon K."/>
            <person name="Cuomo C."/>
            <person name="Jaffe D."/>
            <person name="Butler J."/>
            <person name="Alvarez P."/>
            <person name="Gnerre S."/>
            <person name="Grabherr M."/>
            <person name="Mauceli E."/>
            <person name="Brockman W."/>
            <person name="Young S."/>
            <person name="LaButti K."/>
            <person name="Sykes S."/>
            <person name="DeCaprio D."/>
            <person name="Crawford M."/>
            <person name="Koehrsen M."/>
            <person name="Engels R."/>
            <person name="Montgomery P."/>
            <person name="Pearson M."/>
            <person name="Howarth C."/>
            <person name="Larson L."/>
            <person name="White J."/>
            <person name="Zeng Q."/>
            <person name="Kodira C."/>
            <person name="Yandava C."/>
            <person name="Alvarado L."/>
            <person name="O'Leary S."/>
            <person name="Szabo L."/>
            <person name="Dean R."/>
            <person name="Schein J."/>
        </authorList>
    </citation>
    <scope>NUCLEOTIDE SEQUENCE</scope>
    <source>
        <strain>CRL 75-36-700-3</strain>
    </source>
</reference>